<sequence>MGQSSSTQRDRRHSTPSEYFRSFHANRARPNRNEEMNNGHNLEQTGEYPPQSGAEIHSGGSQTGAAQPNSTAEIWQPNIPIDEQRQMRTIQEENGSQYEPSQREYRSAIFARMAARRQTAISRLGSRFLPNSVIRGLLSSEEETPAEGHAHRHGIVSRSIPRSETTHSSARFSPFSSPSSRGVSRRRSLRGPYFIPRNDPSTLSDAAHPSAYLDAAAESSPEPTRSSWRRSARLHRVRNSLSGPITHMFGQSSSNMPGQEPGATIQPPLDPVVSADPNGFLPYSGSMDSQMDFDEPHELDSVEPAVGSTRPTSPMSSQSSQGPSGLRQFPALLRGRPSRVPRREEQTPLSRVLQLAAAAIAAQLSGTAGPVMPNIQALGNDGLDGSLENFIQSLQHATSAQATPNEAGNVAGDSAPPTPVNFLRVFRFANSDGARPAGQPNRSTGDSEHADSNGNGMDVDSSADGPEGRTVTLVVVGVRSVPSGNGPSGGDQPGNAGTGLDALLRLPFLTPGNLSRNPDNGSGIPRSEGRPRFSSIRPQSEATSGLSASNDSSQQGVPGSLRRMSDTGSRAPLGSLSSAPSVLSESPPGPHPPPSTPAEAGLSNVSSSASTPSRRPSAASAMPPSTLPHWDSNRAIQPTVEDGIPLNARQRRRSDSEYARHRDLGSGAVRRNGVVEPDNATPSTGRSWLIYVVGTNLSENHPAFATPSLFTDNPTYEDMILLSSLLGPVKPPVASQEDLSTAGGVFRLVEYAGSLVAEALEGAGTIQVPEGERCLICLSDYEVAEELRQLNKCQHLFHRDCIDQVLDIESPSSLTTGNQTPIMDTPVRLTVLISGNGSNLQAVIDKTAQGELSTQIVRVISNRKDAYGLERARQASIPTQYHNLVKYKKQHPPTPEGIQAAREEYDAELARLVLADKPEMVACLGFMHVLSPRFLEPLEKAKIQIINLHPALPGAFNGANAIERAHAAWLEGKIDKTGVMIHKVISEVDMGTPILVREIPFVKGEDEDLHKFEQKVHEVEWEVVIEGVKLTIQEVKKAR</sequence>
<evidence type="ECO:0000256" key="4">
    <source>
        <dbReference type="ARBA" id="ARBA00022679"/>
    </source>
</evidence>
<dbReference type="Gene3D" id="3.40.50.170">
    <property type="entry name" value="Formyl transferase, N-terminal domain"/>
    <property type="match status" value="1"/>
</dbReference>
<dbReference type="GeneID" id="37061796"/>
<evidence type="ECO:0000256" key="7">
    <source>
        <dbReference type="ARBA" id="ARBA00041324"/>
    </source>
</evidence>
<comment type="caution">
    <text evidence="13">The sequence shown here is derived from an EMBL/GenBank/DDBJ whole genome shotgun (WGS) entry which is preliminary data.</text>
</comment>
<accession>A0A317VJJ3</accession>
<feature type="compositionally biased region" description="Polar residues" evidence="10">
    <location>
        <begin position="536"/>
        <end position="557"/>
    </location>
</feature>
<dbReference type="SUPFAM" id="SSF57850">
    <property type="entry name" value="RING/U-box"/>
    <property type="match status" value="1"/>
</dbReference>
<dbReference type="InterPro" id="IPR002376">
    <property type="entry name" value="Formyl_transf_N"/>
</dbReference>
<dbReference type="NCBIfam" id="TIGR00639">
    <property type="entry name" value="PurN"/>
    <property type="match status" value="1"/>
</dbReference>
<evidence type="ECO:0000313" key="14">
    <source>
        <dbReference type="Proteomes" id="UP000247233"/>
    </source>
</evidence>
<feature type="region of interest" description="Disordered" evidence="10">
    <location>
        <begin position="142"/>
        <end position="206"/>
    </location>
</feature>
<dbReference type="CDD" id="cd08645">
    <property type="entry name" value="FMT_core_GART"/>
    <property type="match status" value="1"/>
</dbReference>
<keyword evidence="4" id="KW-0808">Transferase</keyword>
<dbReference type="GO" id="GO:0006189">
    <property type="term" value="P:'de novo' IMP biosynthetic process"/>
    <property type="evidence" value="ECO:0007669"/>
    <property type="project" value="InterPro"/>
</dbReference>
<proteinExistence type="inferred from homology"/>
<dbReference type="VEuPathDB" id="FungiDB:BO70DRAFT_297225"/>
<dbReference type="EC" id="2.1.2.2" evidence="2"/>
<feature type="compositionally biased region" description="Basic and acidic residues" evidence="10">
    <location>
        <begin position="653"/>
        <end position="664"/>
    </location>
</feature>
<dbReference type="Pfam" id="PF00551">
    <property type="entry name" value="Formyl_trans_N"/>
    <property type="match status" value="1"/>
</dbReference>
<dbReference type="PANTHER" id="PTHR43369:SF2">
    <property type="entry name" value="PHOSPHORIBOSYLGLYCINAMIDE FORMYLTRANSFERASE"/>
    <property type="match status" value="1"/>
</dbReference>
<evidence type="ECO:0000313" key="13">
    <source>
        <dbReference type="EMBL" id="PWY73599.1"/>
    </source>
</evidence>
<feature type="domain" description="RING-type" evidence="12">
    <location>
        <begin position="773"/>
        <end position="808"/>
    </location>
</feature>
<evidence type="ECO:0000256" key="1">
    <source>
        <dbReference type="ARBA" id="ARBA00005054"/>
    </source>
</evidence>
<dbReference type="SUPFAM" id="SSF53328">
    <property type="entry name" value="Formyltransferase"/>
    <property type="match status" value="1"/>
</dbReference>
<dbReference type="InterPro" id="IPR036477">
    <property type="entry name" value="Formyl_transf_N_sf"/>
</dbReference>
<dbReference type="FunFam" id="3.40.50.170:FF:000009">
    <property type="entry name" value="Phosphoribosylglycinamide formyltransferase (Eurofung)"/>
    <property type="match status" value="1"/>
</dbReference>
<dbReference type="InterPro" id="IPR013083">
    <property type="entry name" value="Znf_RING/FYVE/PHD"/>
</dbReference>
<comment type="catalytic activity">
    <reaction evidence="9">
        <text>N(1)-(5-phospho-beta-D-ribosyl)glycinamide + (6R)-10-formyltetrahydrofolate = N(2)-formyl-N(1)-(5-phospho-beta-D-ribosyl)glycinamide + (6S)-5,6,7,8-tetrahydrofolate + H(+)</text>
        <dbReference type="Rhea" id="RHEA:15053"/>
        <dbReference type="ChEBI" id="CHEBI:15378"/>
        <dbReference type="ChEBI" id="CHEBI:57453"/>
        <dbReference type="ChEBI" id="CHEBI:143788"/>
        <dbReference type="ChEBI" id="CHEBI:147286"/>
        <dbReference type="ChEBI" id="CHEBI:195366"/>
        <dbReference type="EC" id="2.1.2.2"/>
    </reaction>
</comment>
<dbReference type="STRING" id="1448321.A0A317VJJ3"/>
<dbReference type="PANTHER" id="PTHR43369">
    <property type="entry name" value="PHOSPHORIBOSYLGLYCINAMIDE FORMYLTRANSFERASE"/>
    <property type="match status" value="1"/>
</dbReference>
<feature type="domain" description="Formyl transferase N-terminal" evidence="11">
    <location>
        <begin position="828"/>
        <end position="1026"/>
    </location>
</feature>
<keyword evidence="5" id="KW-0658">Purine biosynthesis</keyword>
<evidence type="ECO:0000256" key="10">
    <source>
        <dbReference type="SAM" id="MobiDB-lite"/>
    </source>
</evidence>
<reference evidence="13 14" key="1">
    <citation type="submission" date="2016-12" db="EMBL/GenBank/DDBJ databases">
        <title>The genomes of Aspergillus section Nigri reveals drivers in fungal speciation.</title>
        <authorList>
            <consortium name="DOE Joint Genome Institute"/>
            <person name="Vesth T.C."/>
            <person name="Nybo J."/>
            <person name="Theobald S."/>
            <person name="Brandl J."/>
            <person name="Frisvad J.C."/>
            <person name="Nielsen K.F."/>
            <person name="Lyhne E.K."/>
            <person name="Kogle M.E."/>
            <person name="Kuo A."/>
            <person name="Riley R."/>
            <person name="Clum A."/>
            <person name="Nolan M."/>
            <person name="Lipzen A."/>
            <person name="Salamov A."/>
            <person name="Henrissat B."/>
            <person name="Wiebenga A."/>
            <person name="De Vries R.P."/>
            <person name="Grigoriev I.V."/>
            <person name="Mortensen U.H."/>
            <person name="Andersen M.R."/>
            <person name="Baker S.E."/>
        </authorList>
    </citation>
    <scope>NUCLEOTIDE SEQUENCE [LARGE SCALE GENOMIC DNA]</scope>
    <source>
        <strain evidence="13 14">CBS 117.55</strain>
    </source>
</reference>
<evidence type="ECO:0000259" key="11">
    <source>
        <dbReference type="Pfam" id="PF00551"/>
    </source>
</evidence>
<dbReference type="Proteomes" id="UP000247233">
    <property type="component" value="Unassembled WGS sequence"/>
</dbReference>
<dbReference type="EMBL" id="MSFL01000024">
    <property type="protein sequence ID" value="PWY73599.1"/>
    <property type="molecule type" value="Genomic_DNA"/>
</dbReference>
<comment type="similarity">
    <text evidence="6">Belongs to the GART family.</text>
</comment>
<evidence type="ECO:0000256" key="6">
    <source>
        <dbReference type="ARBA" id="ARBA00038440"/>
    </source>
</evidence>
<feature type="compositionally biased region" description="Low complexity" evidence="10">
    <location>
        <begin position="606"/>
        <end position="624"/>
    </location>
</feature>
<evidence type="ECO:0000256" key="9">
    <source>
        <dbReference type="ARBA" id="ARBA00047664"/>
    </source>
</evidence>
<comment type="pathway">
    <text evidence="1">Purine metabolism; IMP biosynthesis via de novo pathway; N(2)-formyl-N(1)-(5-phospho-D-ribosyl)glycinamide from N(1)-(5-phospho-D-ribosyl)glycinamide (10-formyl THF route): step 1/1.</text>
</comment>
<dbReference type="RefSeq" id="XP_025396770.1">
    <property type="nucleotide sequence ID" value="XM_025539559.1"/>
</dbReference>
<feature type="compositionally biased region" description="Polar residues" evidence="10">
    <location>
        <begin position="59"/>
        <end position="69"/>
    </location>
</feature>
<feature type="compositionally biased region" description="Polar residues" evidence="10">
    <location>
        <begin position="239"/>
        <end position="257"/>
    </location>
</feature>
<evidence type="ECO:0000259" key="12">
    <source>
        <dbReference type="Pfam" id="PF13639"/>
    </source>
</evidence>
<dbReference type="InterPro" id="IPR004607">
    <property type="entry name" value="GART"/>
</dbReference>
<dbReference type="GO" id="GO:0005737">
    <property type="term" value="C:cytoplasm"/>
    <property type="evidence" value="ECO:0007669"/>
    <property type="project" value="TreeGrafter"/>
</dbReference>
<evidence type="ECO:0000256" key="5">
    <source>
        <dbReference type="ARBA" id="ARBA00022755"/>
    </source>
</evidence>
<dbReference type="HAMAP" id="MF_01930">
    <property type="entry name" value="PurN"/>
    <property type="match status" value="1"/>
</dbReference>
<feature type="compositionally biased region" description="Low complexity" evidence="10">
    <location>
        <begin position="308"/>
        <end position="325"/>
    </location>
</feature>
<evidence type="ECO:0000256" key="2">
    <source>
        <dbReference type="ARBA" id="ARBA00012254"/>
    </source>
</evidence>
<name>A0A317VJJ3_9EURO</name>
<feature type="region of interest" description="Disordered" evidence="10">
    <location>
        <begin position="1"/>
        <end position="69"/>
    </location>
</feature>
<protein>
    <recommendedName>
        <fullName evidence="3">Phosphoribosylglycinamide formyltransferase</fullName>
        <ecNumber evidence="2">2.1.2.2</ecNumber>
    </recommendedName>
    <alternativeName>
        <fullName evidence="8">5'-phosphoribosylglycinamide transformylase</fullName>
    </alternativeName>
    <alternativeName>
        <fullName evidence="7">GAR transformylase</fullName>
    </alternativeName>
</protein>
<keyword evidence="14" id="KW-1185">Reference proteome</keyword>
<dbReference type="GO" id="GO:0004644">
    <property type="term" value="F:phosphoribosylglycinamide formyltransferase activity"/>
    <property type="evidence" value="ECO:0007669"/>
    <property type="project" value="UniProtKB-EC"/>
</dbReference>
<evidence type="ECO:0000256" key="3">
    <source>
        <dbReference type="ARBA" id="ARBA00022076"/>
    </source>
</evidence>
<gene>
    <name evidence="13" type="ORF">BO70DRAFT_297225</name>
</gene>
<organism evidence="13 14">
    <name type="scientific">Aspergillus heteromorphus CBS 117.55</name>
    <dbReference type="NCBI Taxonomy" id="1448321"/>
    <lineage>
        <taxon>Eukaryota</taxon>
        <taxon>Fungi</taxon>
        <taxon>Dikarya</taxon>
        <taxon>Ascomycota</taxon>
        <taxon>Pezizomycotina</taxon>
        <taxon>Eurotiomycetes</taxon>
        <taxon>Eurotiomycetidae</taxon>
        <taxon>Eurotiales</taxon>
        <taxon>Aspergillaceae</taxon>
        <taxon>Aspergillus</taxon>
        <taxon>Aspergillus subgen. Circumdati</taxon>
    </lineage>
</organism>
<dbReference type="InterPro" id="IPR001841">
    <property type="entry name" value="Znf_RING"/>
</dbReference>
<feature type="compositionally biased region" description="Pro residues" evidence="10">
    <location>
        <begin position="587"/>
        <end position="596"/>
    </location>
</feature>
<dbReference type="OrthoDB" id="8062037at2759"/>
<dbReference type="Gene3D" id="3.30.40.10">
    <property type="entry name" value="Zinc/RING finger domain, C3HC4 (zinc finger)"/>
    <property type="match status" value="1"/>
</dbReference>
<evidence type="ECO:0000256" key="8">
    <source>
        <dbReference type="ARBA" id="ARBA00041682"/>
    </source>
</evidence>
<dbReference type="AlphaFoldDB" id="A0A317VJJ3"/>
<feature type="region of interest" description="Disordered" evidence="10">
    <location>
        <begin position="239"/>
        <end position="346"/>
    </location>
</feature>
<dbReference type="Pfam" id="PF13639">
    <property type="entry name" value="zf-RING_2"/>
    <property type="match status" value="1"/>
</dbReference>
<feature type="region of interest" description="Disordered" evidence="10">
    <location>
        <begin position="431"/>
        <end position="467"/>
    </location>
</feature>
<feature type="region of interest" description="Disordered" evidence="10">
    <location>
        <begin position="479"/>
        <end position="680"/>
    </location>
</feature>
<feature type="compositionally biased region" description="Low complexity" evidence="10">
    <location>
        <begin position="168"/>
        <end position="182"/>
    </location>
</feature>
<feature type="compositionally biased region" description="Low complexity" evidence="10">
    <location>
        <begin position="569"/>
        <end position="586"/>
    </location>
</feature>